<dbReference type="SUPFAM" id="SSF47413">
    <property type="entry name" value="lambda repressor-like DNA-binding domains"/>
    <property type="match status" value="2"/>
</dbReference>
<proteinExistence type="predicted"/>
<dbReference type="InterPro" id="IPR008593">
    <property type="entry name" value="Dam_MeTrfase"/>
</dbReference>
<dbReference type="Gene3D" id="1.10.260.40">
    <property type="entry name" value="lambda repressor-like DNA-binding domains"/>
    <property type="match status" value="2"/>
</dbReference>
<gene>
    <name evidence="2" type="ORF">C8J25_104374</name>
</gene>
<dbReference type="Pfam" id="PF01381">
    <property type="entry name" value="HTH_3"/>
    <property type="match status" value="1"/>
</dbReference>
<dbReference type="Proteomes" id="UP000244013">
    <property type="component" value="Unassembled WGS sequence"/>
</dbReference>
<feature type="domain" description="HTH cro/C1-type" evidence="1">
    <location>
        <begin position="7"/>
        <end position="59"/>
    </location>
</feature>
<accession>A0A2T5U690</accession>
<dbReference type="InterPro" id="IPR010982">
    <property type="entry name" value="Lambda_DNA-bd_dom_sf"/>
</dbReference>
<comment type="caution">
    <text evidence="2">The sequence shown here is derived from an EMBL/GenBank/DDBJ whole genome shotgun (WGS) entry which is preliminary data.</text>
</comment>
<sequence>MDLLNEIAEARLGKGFSQTELADRIGVTRLAIARLEAGVGSTARMLAVMNALEVRLSGIARGVTLPEQLRARRLRLGWSVAEVADRSGLTVKTVEVVEAGSGSAASLLKLLTAVAPRAHRSKPAKSSWSFDHTGYDERDKRFTPKWFLDKVVDAFGLIDLDPCGHEQSAVEAKRRIILPECGLAGAWSGRLAWVNPPFSAVVKWMDRASAAWETGEVETIVMLVPARTDSETYQRRVSKNADTLFLGGRIRFESPQGLAWAAPFSLMIVIWGGDESAIERFRELAPSVRMRPWASPS</sequence>
<evidence type="ECO:0000313" key="3">
    <source>
        <dbReference type="Proteomes" id="UP000244013"/>
    </source>
</evidence>
<dbReference type="InterPro" id="IPR001387">
    <property type="entry name" value="Cro/C1-type_HTH"/>
</dbReference>
<organism evidence="2 3">
    <name type="scientific">Sphingomonas faeni</name>
    <dbReference type="NCBI Taxonomy" id="185950"/>
    <lineage>
        <taxon>Bacteria</taxon>
        <taxon>Pseudomonadati</taxon>
        <taxon>Pseudomonadota</taxon>
        <taxon>Alphaproteobacteria</taxon>
        <taxon>Sphingomonadales</taxon>
        <taxon>Sphingomonadaceae</taxon>
        <taxon>Sphingomonas</taxon>
    </lineage>
</organism>
<dbReference type="GeneID" id="91006059"/>
<dbReference type="Pfam" id="PF05869">
    <property type="entry name" value="Dam"/>
    <property type="match status" value="1"/>
</dbReference>
<dbReference type="PROSITE" id="PS50943">
    <property type="entry name" value="HTH_CROC1"/>
    <property type="match status" value="2"/>
</dbReference>
<reference evidence="2 3" key="1">
    <citation type="submission" date="2018-04" db="EMBL/GenBank/DDBJ databases">
        <title>Genomic Encyclopedia of Type Strains, Phase III (KMG-III): the genomes of soil and plant-associated and newly described type strains.</title>
        <authorList>
            <person name="Whitman W."/>
        </authorList>
    </citation>
    <scope>NUCLEOTIDE SEQUENCE [LARGE SCALE GENOMIC DNA]</scope>
    <source>
        <strain evidence="2 3">MA-olki</strain>
    </source>
</reference>
<dbReference type="OrthoDB" id="189843at2"/>
<dbReference type="GO" id="GO:0009007">
    <property type="term" value="F:site-specific DNA-methyltransferase (adenine-specific) activity"/>
    <property type="evidence" value="ECO:0007669"/>
    <property type="project" value="InterPro"/>
</dbReference>
<dbReference type="GO" id="GO:0003677">
    <property type="term" value="F:DNA binding"/>
    <property type="evidence" value="ECO:0007669"/>
    <property type="project" value="InterPro"/>
</dbReference>
<evidence type="ECO:0000259" key="1">
    <source>
        <dbReference type="PROSITE" id="PS50943"/>
    </source>
</evidence>
<name>A0A2T5U690_9SPHN</name>
<dbReference type="CDD" id="cd00093">
    <property type="entry name" value="HTH_XRE"/>
    <property type="match status" value="2"/>
</dbReference>
<dbReference type="EMBL" id="QAYE01000004">
    <property type="protein sequence ID" value="PTW47032.1"/>
    <property type="molecule type" value="Genomic_DNA"/>
</dbReference>
<dbReference type="RefSeq" id="WP_107954283.1">
    <property type="nucleotide sequence ID" value="NZ_QAYE01000004.1"/>
</dbReference>
<feature type="domain" description="HTH cro/C1-type" evidence="1">
    <location>
        <begin position="69"/>
        <end position="94"/>
    </location>
</feature>
<dbReference type="SMART" id="SM00530">
    <property type="entry name" value="HTH_XRE"/>
    <property type="match status" value="2"/>
</dbReference>
<evidence type="ECO:0000313" key="2">
    <source>
        <dbReference type="EMBL" id="PTW47032.1"/>
    </source>
</evidence>
<dbReference type="AlphaFoldDB" id="A0A2T5U690"/>
<dbReference type="GO" id="GO:0009307">
    <property type="term" value="P:DNA restriction-modification system"/>
    <property type="evidence" value="ECO:0007669"/>
    <property type="project" value="InterPro"/>
</dbReference>
<protein>
    <submittedName>
        <fullName evidence="2">Transcriptional regulator with XRE-family HTH domain</fullName>
    </submittedName>
</protein>